<dbReference type="SUPFAM" id="SSF47203">
    <property type="entry name" value="Acyl-CoA dehydrogenase C-terminal domain-like"/>
    <property type="match status" value="1"/>
</dbReference>
<dbReference type="RefSeq" id="WP_159360958.1">
    <property type="nucleotide sequence ID" value="NZ_CP047394.1"/>
</dbReference>
<dbReference type="InterPro" id="IPR013786">
    <property type="entry name" value="AcylCoA_DH/ox_N"/>
</dbReference>
<dbReference type="Gene3D" id="1.20.140.10">
    <property type="entry name" value="Butyryl-CoA Dehydrogenase, subunit A, domain 3"/>
    <property type="match status" value="1"/>
</dbReference>
<dbReference type="GO" id="GO:0003995">
    <property type="term" value="F:acyl-CoA dehydrogenase activity"/>
    <property type="evidence" value="ECO:0007669"/>
    <property type="project" value="TreeGrafter"/>
</dbReference>
<dbReference type="PIRSF" id="PIRSF016578">
    <property type="entry name" value="HsaA"/>
    <property type="match status" value="1"/>
</dbReference>
<dbReference type="InterPro" id="IPR036250">
    <property type="entry name" value="AcylCo_DH-like_C"/>
</dbReference>
<gene>
    <name evidence="2" type="ORF">FHE72_01145</name>
</gene>
<dbReference type="SUPFAM" id="SSF56645">
    <property type="entry name" value="Acyl-CoA dehydrogenase NM domain-like"/>
    <property type="match status" value="1"/>
</dbReference>
<dbReference type="PANTHER" id="PTHR43884:SF12">
    <property type="entry name" value="ISOVALERYL-COA DEHYDROGENASE, MITOCHONDRIAL-RELATED"/>
    <property type="match status" value="1"/>
</dbReference>
<organism evidence="2 3">
    <name type="scientific">Rossellomorea vietnamensis</name>
    <dbReference type="NCBI Taxonomy" id="218284"/>
    <lineage>
        <taxon>Bacteria</taxon>
        <taxon>Bacillati</taxon>
        <taxon>Bacillota</taxon>
        <taxon>Bacilli</taxon>
        <taxon>Bacillales</taxon>
        <taxon>Bacillaceae</taxon>
        <taxon>Rossellomorea</taxon>
    </lineage>
</organism>
<accession>A0A6I6UJX2</accession>
<dbReference type="Gene3D" id="2.40.110.10">
    <property type="entry name" value="Butyryl-CoA Dehydrogenase, subunit A, domain 2"/>
    <property type="match status" value="1"/>
</dbReference>
<dbReference type="InterPro" id="IPR046373">
    <property type="entry name" value="Acyl-CoA_Oxase/DH_mid-dom_sf"/>
</dbReference>
<evidence type="ECO:0000259" key="1">
    <source>
        <dbReference type="Pfam" id="PF02771"/>
    </source>
</evidence>
<proteinExistence type="predicted"/>
<dbReference type="PANTHER" id="PTHR43884">
    <property type="entry name" value="ACYL-COA DEHYDROGENASE"/>
    <property type="match status" value="1"/>
</dbReference>
<dbReference type="Gene3D" id="1.10.540.10">
    <property type="entry name" value="Acyl-CoA dehydrogenase/oxidase, N-terminal domain"/>
    <property type="match status" value="1"/>
</dbReference>
<dbReference type="EMBL" id="CP047394">
    <property type="protein sequence ID" value="QHE59799.1"/>
    <property type="molecule type" value="Genomic_DNA"/>
</dbReference>
<name>A0A6I6UJX2_9BACI</name>
<evidence type="ECO:0000313" key="2">
    <source>
        <dbReference type="EMBL" id="QHE59799.1"/>
    </source>
</evidence>
<dbReference type="InterPro" id="IPR009100">
    <property type="entry name" value="AcylCoA_DH/oxidase_NM_dom_sf"/>
</dbReference>
<dbReference type="AlphaFoldDB" id="A0A6I6UJX2"/>
<dbReference type="Pfam" id="PF02771">
    <property type="entry name" value="Acyl-CoA_dh_N"/>
    <property type="match status" value="1"/>
</dbReference>
<dbReference type="GO" id="GO:0050660">
    <property type="term" value="F:flavin adenine dinucleotide binding"/>
    <property type="evidence" value="ECO:0007669"/>
    <property type="project" value="InterPro"/>
</dbReference>
<evidence type="ECO:0000313" key="3">
    <source>
        <dbReference type="Proteomes" id="UP000465062"/>
    </source>
</evidence>
<reference evidence="2 3" key="1">
    <citation type="submission" date="2019-06" db="EMBL/GenBank/DDBJ databases">
        <title>An operon consisting of a P-type ATPase gene and a transcriptional regular gene given the different cadmium resistance in Bacillus vietamensis 151-6 and Bacillus marisflavi 151-25.</title>
        <authorList>
            <person name="Yu X."/>
        </authorList>
    </citation>
    <scope>NUCLEOTIDE SEQUENCE [LARGE SCALE GENOMIC DNA]</scope>
    <source>
        <strain evidence="2 3">151-6</strain>
    </source>
</reference>
<protein>
    <submittedName>
        <fullName evidence="2">Acyl-CoA dehydrogenase</fullName>
    </submittedName>
</protein>
<sequence length="391" mass="43979">MKVLYKENEILAKAKELSKSFEKNASTIDLKGLFPSDNIKLLKSKKVMGLVVPSIYGGLGAEIRTVSKFVQILGSGCLSTSMVFGMHCQQLFTIANLCNKELANKLLTEICLNQIYTASVTSEYNKDTNLLTSCSYVNWIDEDRFTINRNAPVVTGGEFADSYLITLKKSSEDLDSDVVLVYAPRDKVKVEVKGQWESMGMRGTQSIPMAITGKLSRDNIISEERFSDIANKYMIPIGHIMWASSWLGAVKNIFQKSVKLIRKNTVKLKSDLTIHELAEARLLIETVDTYLEATITKYNKAIYSLEANEYSDWNLMSVHINNLKILASENLIKALEILMNICGLNFGYLLNKEIPLERTFRDLKSSTLMFNNDKLKGINGKISLFKSTLLE</sequence>
<dbReference type="KEGG" id="bvq:FHE72_01145"/>
<dbReference type="InterPro" id="IPR037069">
    <property type="entry name" value="AcylCoA_DH/ox_N_sf"/>
</dbReference>
<dbReference type="Proteomes" id="UP000465062">
    <property type="component" value="Chromosome"/>
</dbReference>
<feature type="domain" description="Acyl-CoA dehydrogenase/oxidase N-terminal" evidence="1">
    <location>
        <begin position="18"/>
        <end position="111"/>
    </location>
</feature>